<keyword evidence="6" id="KW-0808">Transferase</keyword>
<protein>
    <recommendedName>
        <fullName evidence="5">Protein-S-isoprenylcysteine O-methyltransferase</fullName>
        <ecNumber evidence="5">2.1.1.100</ecNumber>
    </recommendedName>
</protein>
<name>A0A8H7DLB9_9AGAR</name>
<feature type="transmembrane region" description="Helical" evidence="5">
    <location>
        <begin position="94"/>
        <end position="111"/>
    </location>
</feature>
<keyword evidence="5 6" id="KW-0489">Methyltransferase</keyword>
<evidence type="ECO:0000256" key="2">
    <source>
        <dbReference type="ARBA" id="ARBA00022692"/>
    </source>
</evidence>
<keyword evidence="4 5" id="KW-0472">Membrane</keyword>
<evidence type="ECO:0000256" key="1">
    <source>
        <dbReference type="ARBA" id="ARBA00004141"/>
    </source>
</evidence>
<dbReference type="Gene3D" id="1.20.120.1630">
    <property type="match status" value="1"/>
</dbReference>
<keyword evidence="5" id="KW-0256">Endoplasmic reticulum</keyword>
<dbReference type="EMBL" id="JACAZH010000001">
    <property type="protein sequence ID" value="KAF7378340.1"/>
    <property type="molecule type" value="Genomic_DNA"/>
</dbReference>
<dbReference type="GO" id="GO:0004671">
    <property type="term" value="F:protein C-terminal S-isoprenylcysteine carboxyl O-methyltransferase activity"/>
    <property type="evidence" value="ECO:0007669"/>
    <property type="project" value="UniProtKB-EC"/>
</dbReference>
<comment type="caution">
    <text evidence="6">The sequence shown here is derived from an EMBL/GenBank/DDBJ whole genome shotgun (WGS) entry which is preliminary data.</text>
</comment>
<dbReference type="EC" id="2.1.1.100" evidence="5"/>
<dbReference type="InterPro" id="IPR007269">
    <property type="entry name" value="ICMT_MeTrfase"/>
</dbReference>
<proteinExistence type="inferred from homology"/>
<comment type="subcellular location">
    <subcellularLocation>
        <location evidence="5">Endoplasmic reticulum membrane</location>
        <topology evidence="5">Multi-pass membrane protein</topology>
    </subcellularLocation>
    <subcellularLocation>
        <location evidence="1">Membrane</location>
        <topology evidence="1">Multi-pass membrane protein</topology>
    </subcellularLocation>
</comment>
<dbReference type="Proteomes" id="UP000623467">
    <property type="component" value="Unassembled WGS sequence"/>
</dbReference>
<evidence type="ECO:0000313" key="6">
    <source>
        <dbReference type="EMBL" id="KAF7378340.1"/>
    </source>
</evidence>
<dbReference type="AlphaFoldDB" id="A0A8H7DLB9"/>
<dbReference type="GO" id="GO:0005789">
    <property type="term" value="C:endoplasmic reticulum membrane"/>
    <property type="evidence" value="ECO:0007669"/>
    <property type="project" value="UniProtKB-SubCell"/>
</dbReference>
<evidence type="ECO:0000256" key="5">
    <source>
        <dbReference type="RuleBase" id="RU362022"/>
    </source>
</evidence>
<accession>A0A8H7DLB9</accession>
<dbReference type="PANTHER" id="PTHR12714">
    <property type="entry name" value="PROTEIN-S ISOPRENYLCYSTEINE O-METHYLTRANSFERASE"/>
    <property type="match status" value="1"/>
</dbReference>
<dbReference type="PANTHER" id="PTHR12714:SF25">
    <property type="entry name" value="CONSERVED HYPOTHETICAL MEMBRANE PROTEIN"/>
    <property type="match status" value="1"/>
</dbReference>
<feature type="transmembrane region" description="Helical" evidence="5">
    <location>
        <begin position="183"/>
        <end position="199"/>
    </location>
</feature>
<comment type="catalytic activity">
    <reaction evidence="5">
        <text>[protein]-C-terminal S-[(2E,6E)-farnesyl]-L-cysteine + S-adenosyl-L-methionine = [protein]-C-terminal S-[(2E,6E)-farnesyl]-L-cysteine methyl ester + S-adenosyl-L-homocysteine</text>
        <dbReference type="Rhea" id="RHEA:21672"/>
        <dbReference type="Rhea" id="RHEA-COMP:12125"/>
        <dbReference type="Rhea" id="RHEA-COMP:12126"/>
        <dbReference type="ChEBI" id="CHEBI:57856"/>
        <dbReference type="ChEBI" id="CHEBI:59789"/>
        <dbReference type="ChEBI" id="CHEBI:90510"/>
        <dbReference type="ChEBI" id="CHEBI:90511"/>
        <dbReference type="EC" id="2.1.1.100"/>
    </reaction>
</comment>
<evidence type="ECO:0000256" key="3">
    <source>
        <dbReference type="ARBA" id="ARBA00022989"/>
    </source>
</evidence>
<feature type="transmembrane region" description="Helical" evidence="5">
    <location>
        <begin position="42"/>
        <end position="66"/>
    </location>
</feature>
<keyword evidence="3 5" id="KW-1133">Transmembrane helix</keyword>
<dbReference type="Pfam" id="PF04140">
    <property type="entry name" value="ICMT"/>
    <property type="match status" value="1"/>
</dbReference>
<feature type="transmembrane region" description="Helical" evidence="5">
    <location>
        <begin position="151"/>
        <end position="171"/>
    </location>
</feature>
<keyword evidence="5" id="KW-0949">S-adenosyl-L-methionine</keyword>
<gene>
    <name evidence="6" type="ORF">MSAN_00260000</name>
</gene>
<keyword evidence="2 5" id="KW-0812">Transmembrane</keyword>
<evidence type="ECO:0000256" key="4">
    <source>
        <dbReference type="ARBA" id="ARBA00023136"/>
    </source>
</evidence>
<sequence length="227" mass="25611">MSLAVFFKGILLIIAGLSHNYGLTPKDIKTVYHGQFFETMVLIWAVATRIVAMTLSTFHVIVMVALDFPQHISPAIFETLCPYPSTSIDTLRDLTTTFVLGVFVMVLASLLRGWCFHTLGRLFTYRVAVTSNHILVTSGPYAYVRHPSYTGVFMMLASAAFTYLLSHGNYIGERGIGFTPWKWLIYYWVICVAYSVISLRKRGASRRRVDESDVRRRVAEIQGKGPV</sequence>
<dbReference type="GO" id="GO:0032259">
    <property type="term" value="P:methylation"/>
    <property type="evidence" value="ECO:0007669"/>
    <property type="project" value="UniProtKB-KW"/>
</dbReference>
<comment type="similarity">
    <text evidence="5">Belongs to the class VI-like SAM-binding methyltransferase superfamily. Isoprenylcysteine carboxyl methyltransferase family.</text>
</comment>
<dbReference type="OrthoDB" id="422086at2759"/>
<organism evidence="6 7">
    <name type="scientific">Mycena sanguinolenta</name>
    <dbReference type="NCBI Taxonomy" id="230812"/>
    <lineage>
        <taxon>Eukaryota</taxon>
        <taxon>Fungi</taxon>
        <taxon>Dikarya</taxon>
        <taxon>Basidiomycota</taxon>
        <taxon>Agaricomycotina</taxon>
        <taxon>Agaricomycetes</taxon>
        <taxon>Agaricomycetidae</taxon>
        <taxon>Agaricales</taxon>
        <taxon>Marasmiineae</taxon>
        <taxon>Mycenaceae</taxon>
        <taxon>Mycena</taxon>
    </lineage>
</organism>
<reference evidence="6" key="1">
    <citation type="submission" date="2020-05" db="EMBL/GenBank/DDBJ databases">
        <title>Mycena genomes resolve the evolution of fungal bioluminescence.</title>
        <authorList>
            <person name="Tsai I.J."/>
        </authorList>
    </citation>
    <scope>NUCLEOTIDE SEQUENCE</scope>
    <source>
        <strain evidence="6">160909Yilan</strain>
    </source>
</reference>
<evidence type="ECO:0000313" key="7">
    <source>
        <dbReference type="Proteomes" id="UP000623467"/>
    </source>
</evidence>
<keyword evidence="7" id="KW-1185">Reference proteome</keyword>